<feature type="binding site" evidence="5">
    <location>
        <begin position="92"/>
        <end position="96"/>
    </location>
    <ligand>
        <name>substrate</name>
    </ligand>
</feature>
<dbReference type="GO" id="GO:0046872">
    <property type="term" value="F:metal ion binding"/>
    <property type="evidence" value="ECO:0007669"/>
    <property type="project" value="UniProtKB-KW"/>
</dbReference>
<keyword evidence="3 5" id="KW-0819">tRNA processing</keyword>
<gene>
    <name evidence="5" type="primary">tgt</name>
    <name evidence="7" type="ORF">DRP53_03150</name>
</gene>
<feature type="region of interest" description="RNA binding; important for wobble base 34 recognition" evidence="5">
    <location>
        <begin position="269"/>
        <end position="273"/>
    </location>
</feature>
<dbReference type="Gene3D" id="3.20.20.105">
    <property type="entry name" value="Queuine tRNA-ribosyltransferase-like"/>
    <property type="match status" value="1"/>
</dbReference>
<feature type="active site" description="Nucleophile" evidence="5">
    <location>
        <position position="264"/>
    </location>
</feature>
<evidence type="ECO:0000313" key="8">
    <source>
        <dbReference type="Proteomes" id="UP000268469"/>
    </source>
</evidence>
<reference evidence="7 8" key="1">
    <citation type="submission" date="2018-06" db="EMBL/GenBank/DDBJ databases">
        <title>Extensive metabolic versatility and redundancy in microbially diverse, dynamic hydrothermal sediments.</title>
        <authorList>
            <person name="Dombrowski N."/>
            <person name="Teske A."/>
            <person name="Baker B.J."/>
        </authorList>
    </citation>
    <scope>NUCLEOTIDE SEQUENCE [LARGE SCALE GENOMIC DNA]</scope>
    <source>
        <strain evidence="7">B36_G15</strain>
    </source>
</reference>
<feature type="domain" description="tRNA-guanine(15) transglycosylase-like" evidence="6">
    <location>
        <begin position="14"/>
        <end position="363"/>
    </location>
</feature>
<keyword evidence="2 5" id="KW-0808">Transferase</keyword>
<keyword evidence="1 5" id="KW-0328">Glycosyltransferase</keyword>
<name>A0A660SJM2_UNCW3</name>
<feature type="region of interest" description="RNA binding" evidence="5">
    <location>
        <begin position="245"/>
        <end position="251"/>
    </location>
</feature>
<keyword evidence="5" id="KW-0671">Queuosine biosynthesis</keyword>
<feature type="binding site" evidence="5">
    <location>
        <position position="307"/>
    </location>
    <ligand>
        <name>Zn(2+)</name>
        <dbReference type="ChEBI" id="CHEBI:29105"/>
    </ligand>
</feature>
<evidence type="ECO:0000256" key="5">
    <source>
        <dbReference type="HAMAP-Rule" id="MF_00168"/>
    </source>
</evidence>
<comment type="catalytic activity">
    <reaction evidence="4 5">
        <text>7-aminomethyl-7-carbaguanine + guanosine(34) in tRNA = 7-aminomethyl-7-carbaguanosine(34) in tRNA + guanine</text>
        <dbReference type="Rhea" id="RHEA:24104"/>
        <dbReference type="Rhea" id="RHEA-COMP:10341"/>
        <dbReference type="Rhea" id="RHEA-COMP:10342"/>
        <dbReference type="ChEBI" id="CHEBI:16235"/>
        <dbReference type="ChEBI" id="CHEBI:58703"/>
        <dbReference type="ChEBI" id="CHEBI:74269"/>
        <dbReference type="ChEBI" id="CHEBI:82833"/>
        <dbReference type="EC" id="2.4.2.29"/>
    </reaction>
</comment>
<dbReference type="NCBIfam" id="TIGR00430">
    <property type="entry name" value="Q_tRNA_tgt"/>
    <property type="match status" value="1"/>
</dbReference>
<feature type="active site" description="Proton acceptor" evidence="5">
    <location>
        <position position="92"/>
    </location>
</feature>
<dbReference type="GO" id="GO:0005737">
    <property type="term" value="C:cytoplasm"/>
    <property type="evidence" value="ECO:0007669"/>
    <property type="project" value="TreeGrafter"/>
</dbReference>
<comment type="cofactor">
    <cofactor evidence="5">
        <name>Zn(2+)</name>
        <dbReference type="ChEBI" id="CHEBI:29105"/>
    </cofactor>
    <text evidence="5">Binds 1 zinc ion per subunit.</text>
</comment>
<dbReference type="FunFam" id="3.20.20.105:FF:000001">
    <property type="entry name" value="Queuine tRNA-ribosyltransferase"/>
    <property type="match status" value="1"/>
</dbReference>
<feature type="binding site" evidence="5">
    <location>
        <position position="187"/>
    </location>
    <ligand>
        <name>substrate</name>
    </ligand>
</feature>
<keyword evidence="5" id="KW-0862">Zinc</keyword>
<evidence type="ECO:0000313" key="7">
    <source>
        <dbReference type="EMBL" id="RKX70974.1"/>
    </source>
</evidence>
<dbReference type="PANTHER" id="PTHR46499">
    <property type="entry name" value="QUEUINE TRNA-RIBOSYLTRANSFERASE"/>
    <property type="match status" value="1"/>
</dbReference>
<comment type="subunit">
    <text evidence="5">Homodimer. Within each dimer, one monomer is responsible for RNA recognition and catalysis, while the other monomer binds to the replacement base PreQ1.</text>
</comment>
<dbReference type="SUPFAM" id="SSF51713">
    <property type="entry name" value="tRNA-guanine transglycosylase"/>
    <property type="match status" value="1"/>
</dbReference>
<proteinExistence type="inferred from homology"/>
<feature type="binding site" evidence="5">
    <location>
        <position position="302"/>
    </location>
    <ligand>
        <name>Zn(2+)</name>
        <dbReference type="ChEBI" id="CHEBI:29105"/>
    </ligand>
</feature>
<dbReference type="EMBL" id="QNBE01000021">
    <property type="protein sequence ID" value="RKX70974.1"/>
    <property type="molecule type" value="Genomic_DNA"/>
</dbReference>
<dbReference type="PANTHER" id="PTHR46499:SF1">
    <property type="entry name" value="QUEUINE TRNA-RIBOSYLTRANSFERASE"/>
    <property type="match status" value="1"/>
</dbReference>
<dbReference type="InterPro" id="IPR050076">
    <property type="entry name" value="ArchSynthase1/Queuine_TRR"/>
</dbReference>
<dbReference type="HAMAP" id="MF_00168">
    <property type="entry name" value="Q_tRNA_Tgt"/>
    <property type="match status" value="1"/>
</dbReference>
<evidence type="ECO:0000256" key="2">
    <source>
        <dbReference type="ARBA" id="ARBA00022679"/>
    </source>
</evidence>
<dbReference type="InterPro" id="IPR036511">
    <property type="entry name" value="TGT-like_sf"/>
</dbReference>
<feature type="binding site" evidence="5">
    <location>
        <position position="304"/>
    </location>
    <ligand>
        <name>Zn(2+)</name>
        <dbReference type="ChEBI" id="CHEBI:29105"/>
    </ligand>
</feature>
<dbReference type="AlphaFoldDB" id="A0A660SJM2"/>
<dbReference type="InterPro" id="IPR002616">
    <property type="entry name" value="tRNA_ribo_trans-like"/>
</dbReference>
<protein>
    <recommendedName>
        <fullName evidence="5">Queuine tRNA-ribosyltransferase</fullName>
        <ecNumber evidence="5">2.4.2.29</ecNumber>
    </recommendedName>
    <alternativeName>
        <fullName evidence="5">Guanine insertion enzyme</fullName>
    </alternativeName>
    <alternativeName>
        <fullName evidence="5">tRNA-guanine transglycosylase</fullName>
    </alternativeName>
</protein>
<feature type="binding site" evidence="5">
    <location>
        <position position="214"/>
    </location>
    <ligand>
        <name>substrate</name>
    </ligand>
</feature>
<evidence type="ECO:0000259" key="6">
    <source>
        <dbReference type="Pfam" id="PF01702"/>
    </source>
</evidence>
<feature type="binding site" evidence="5">
    <location>
        <position position="333"/>
    </location>
    <ligand>
        <name>Zn(2+)</name>
        <dbReference type="ChEBI" id="CHEBI:29105"/>
    </ligand>
</feature>
<comment type="pathway">
    <text evidence="5">tRNA modification; tRNA-queuosine biosynthesis.</text>
</comment>
<accession>A0A660SJM2</accession>
<organism evidence="7 8">
    <name type="scientific">candidate division WOR-3 bacterium</name>
    <dbReference type="NCBI Taxonomy" id="2052148"/>
    <lineage>
        <taxon>Bacteria</taxon>
        <taxon>Bacteria division WOR-3</taxon>
    </lineage>
</organism>
<feature type="binding site" evidence="5">
    <location>
        <position position="146"/>
    </location>
    <ligand>
        <name>substrate</name>
    </ligand>
</feature>
<dbReference type="GO" id="GO:0008616">
    <property type="term" value="P:tRNA queuosine(34) biosynthetic process"/>
    <property type="evidence" value="ECO:0007669"/>
    <property type="project" value="UniProtKB-UniRule"/>
</dbReference>
<dbReference type="InterPro" id="IPR004803">
    <property type="entry name" value="TGT"/>
</dbReference>
<dbReference type="GO" id="GO:0008479">
    <property type="term" value="F:tRNA-guanosine(34) queuine transglycosylase activity"/>
    <property type="evidence" value="ECO:0007669"/>
    <property type="project" value="UniProtKB-UniRule"/>
</dbReference>
<comment type="function">
    <text evidence="5">Catalyzes the base-exchange of a guanine (G) residue with the queuine precursor 7-aminomethyl-7-deazaguanine (PreQ1) at position 34 (anticodon wobble position) in tRNAs with GU(N) anticodons (tRNA-Asp, -Asn, -His and -Tyr). Catalysis occurs through a double-displacement mechanism. The nucleophile active site attacks the C1' of nucleotide 34 to detach the guanine base from the RNA, forming a covalent enzyme-RNA intermediate. The proton acceptor active site deprotonates the incoming PreQ1, allowing a nucleophilic attack on the C1' of the ribose to form the product. After dissociation, two additional enzymatic reactions on the tRNA convert PreQ1 to queuine (Q), resulting in the hypermodified nucleoside queuosine (7-(((4,5-cis-dihydroxy-2-cyclopenten-1-yl)amino)methyl)-7-deazaguanosine).</text>
</comment>
<comment type="caution">
    <text evidence="7">The sequence shown here is derived from an EMBL/GenBank/DDBJ whole genome shotgun (WGS) entry which is preliminary data.</text>
</comment>
<keyword evidence="5" id="KW-0479">Metal-binding</keyword>
<evidence type="ECO:0000256" key="4">
    <source>
        <dbReference type="ARBA" id="ARBA00050112"/>
    </source>
</evidence>
<comment type="similarity">
    <text evidence="5">Belongs to the queuine tRNA-ribosyltransferase family.</text>
</comment>
<dbReference type="EC" id="2.4.2.29" evidence="5"/>
<evidence type="ECO:0000256" key="3">
    <source>
        <dbReference type="ARBA" id="ARBA00022694"/>
    </source>
</evidence>
<dbReference type="UniPathway" id="UPA00392"/>
<dbReference type="NCBIfam" id="TIGR00449">
    <property type="entry name" value="tgt_general"/>
    <property type="match status" value="1"/>
</dbReference>
<sequence>MGCSSFEVVKTSGGARLGIFHTPHGDFRTPAFMPVATRASVKGITPKELEECGVEIIVANTYHLYLRPGVEVIESASGLHRFMGWKGPILTDSGGFQAYSLSELKEVTEEGIRFKSHLDGSEHLFTPEKVVEIQARLGSDIAMVLDLFFPYPTPKVDARVSVERTVRWAERSREVRADNQVLFAIVQGGTYVDLREECARRLVDLDFDGYAVGGLGIGEAKRVTEEIVIATVANLPSDRIRYLMGIGYPEDIVGAVGLGIDLFDCVLPTRNGRTGTGFTSKGKVMIRNARYRKDDSPLDPECDCEVCRNFSRAYLRHLFLSGEMLGPRALTYHNLYHFAHLMKRIQKAIEEDRFLEFKQNFIKEE</sequence>
<evidence type="ECO:0000256" key="1">
    <source>
        <dbReference type="ARBA" id="ARBA00022676"/>
    </source>
</evidence>
<dbReference type="Proteomes" id="UP000268469">
    <property type="component" value="Unassembled WGS sequence"/>
</dbReference>
<dbReference type="Pfam" id="PF01702">
    <property type="entry name" value="TGT"/>
    <property type="match status" value="1"/>
</dbReference>